<dbReference type="PaxDb" id="29760-VIT_04s0008g00380.t01"/>
<dbReference type="EMBL" id="FN595231">
    <property type="protein sequence ID" value="CCB46527.1"/>
    <property type="molecule type" value="Genomic_DNA"/>
</dbReference>
<evidence type="ECO:0000313" key="2">
    <source>
        <dbReference type="Proteomes" id="UP000009183"/>
    </source>
</evidence>
<proteinExistence type="predicted"/>
<evidence type="ECO:0000313" key="1">
    <source>
        <dbReference type="EMBL" id="CCB46527.1"/>
    </source>
</evidence>
<accession>F6H371</accession>
<dbReference type="Proteomes" id="UP000009183">
    <property type="component" value="Chromosome 4"/>
</dbReference>
<organism evidence="1 2">
    <name type="scientific">Vitis vinifera</name>
    <name type="common">Grape</name>
    <dbReference type="NCBI Taxonomy" id="29760"/>
    <lineage>
        <taxon>Eukaryota</taxon>
        <taxon>Viridiplantae</taxon>
        <taxon>Streptophyta</taxon>
        <taxon>Embryophyta</taxon>
        <taxon>Tracheophyta</taxon>
        <taxon>Spermatophyta</taxon>
        <taxon>Magnoliopsida</taxon>
        <taxon>eudicotyledons</taxon>
        <taxon>Gunneridae</taxon>
        <taxon>Pentapetalae</taxon>
        <taxon>rosids</taxon>
        <taxon>Vitales</taxon>
        <taxon>Vitaceae</taxon>
        <taxon>Viteae</taxon>
        <taxon>Vitis</taxon>
    </lineage>
</organism>
<name>F6H371_VITVI</name>
<dbReference type="InParanoid" id="F6H371"/>
<keyword evidence="2" id="KW-1185">Reference proteome</keyword>
<dbReference type="AlphaFoldDB" id="F6H371"/>
<reference evidence="2" key="1">
    <citation type="journal article" date="2007" name="Nature">
        <title>The grapevine genome sequence suggests ancestral hexaploidization in major angiosperm phyla.</title>
        <authorList>
            <consortium name="The French-Italian Public Consortium for Grapevine Genome Characterization."/>
            <person name="Jaillon O."/>
            <person name="Aury J.-M."/>
            <person name="Noel B."/>
            <person name="Policriti A."/>
            <person name="Clepet C."/>
            <person name="Casagrande A."/>
            <person name="Choisne N."/>
            <person name="Aubourg S."/>
            <person name="Vitulo N."/>
            <person name="Jubin C."/>
            <person name="Vezzi A."/>
            <person name="Legeai F."/>
            <person name="Hugueney P."/>
            <person name="Dasilva C."/>
            <person name="Horner D."/>
            <person name="Mica E."/>
            <person name="Jublot D."/>
            <person name="Poulain J."/>
            <person name="Bruyere C."/>
            <person name="Billault A."/>
            <person name="Segurens B."/>
            <person name="Gouyvenoux M."/>
            <person name="Ugarte E."/>
            <person name="Cattonaro F."/>
            <person name="Anthouard V."/>
            <person name="Vico V."/>
            <person name="Del Fabbro C."/>
            <person name="Alaux M."/>
            <person name="Di Gaspero G."/>
            <person name="Dumas V."/>
            <person name="Felice N."/>
            <person name="Paillard S."/>
            <person name="Juman I."/>
            <person name="Moroldo M."/>
            <person name="Scalabrin S."/>
            <person name="Canaguier A."/>
            <person name="Le Clainche I."/>
            <person name="Malacrida G."/>
            <person name="Durand E."/>
            <person name="Pesole G."/>
            <person name="Laucou V."/>
            <person name="Chatelet P."/>
            <person name="Merdinoglu D."/>
            <person name="Delledonne M."/>
            <person name="Pezzotti M."/>
            <person name="Lecharny A."/>
            <person name="Scarpelli C."/>
            <person name="Artiguenave F."/>
            <person name="Pe M.E."/>
            <person name="Valle G."/>
            <person name="Morgante M."/>
            <person name="Caboche M."/>
            <person name="Adam-Blondon A.-F."/>
            <person name="Weissenbach J."/>
            <person name="Quetier F."/>
            <person name="Wincker P."/>
        </authorList>
    </citation>
    <scope>NUCLEOTIDE SEQUENCE [LARGE SCALE GENOMIC DNA]</scope>
    <source>
        <strain evidence="2">cv. Pinot noir / PN40024</strain>
    </source>
</reference>
<dbReference type="HOGENOM" id="CLU_3145558_0_0_1"/>
<gene>
    <name evidence="1" type="ordered locus">VIT_04s0008g00380</name>
</gene>
<dbReference type="STRING" id="29760.F6H371"/>
<sequence length="49" mass="5591">MAPVDESMLGGSMLIDDSLEMWKSNDSDELNLMRDEIDDVLSKDHKVHQ</sequence>
<protein>
    <submittedName>
        <fullName evidence="1">Uncharacterized protein</fullName>
    </submittedName>
</protein>